<name>A0AAC9F751_9ALTE</name>
<evidence type="ECO:0000313" key="2">
    <source>
        <dbReference type="Proteomes" id="UP000061468"/>
    </source>
</evidence>
<dbReference type="Proteomes" id="UP000061468">
    <property type="component" value="Chromosome"/>
</dbReference>
<dbReference type="RefSeq" id="WP_015067167.1">
    <property type="nucleotide sequence ID" value="NZ_CAXGIV010000109.1"/>
</dbReference>
<proteinExistence type="predicted"/>
<accession>A0AAC9F751</accession>
<reference evidence="1 2" key="1">
    <citation type="submission" date="2015-12" db="EMBL/GenBank/DDBJ databases">
        <title>Intraspecies pangenome expansion in the marine bacterium Alteromonas.</title>
        <authorList>
            <person name="Lopez-Perez M."/>
            <person name="Rodriguez-Valera F."/>
        </authorList>
    </citation>
    <scope>NUCLEOTIDE SEQUENCE [LARGE SCALE GENOMIC DNA]</scope>
    <source>
        <strain evidence="1 2">UM8</strain>
    </source>
</reference>
<organism evidence="1 2">
    <name type="scientific">Alteromonas mediterranea</name>
    <dbReference type="NCBI Taxonomy" id="314275"/>
    <lineage>
        <taxon>Bacteria</taxon>
        <taxon>Pseudomonadati</taxon>
        <taxon>Pseudomonadota</taxon>
        <taxon>Gammaproteobacteria</taxon>
        <taxon>Alteromonadales</taxon>
        <taxon>Alteromonadaceae</taxon>
        <taxon>Alteromonas/Salinimonas group</taxon>
        <taxon>Alteromonas</taxon>
    </lineage>
</organism>
<sequence>MYLIYKKGLALIYGDLELSGSRPESVRALALKITVCLHYQLPQSQVIRVVICEDVNGEYT</sequence>
<protein>
    <submittedName>
        <fullName evidence="1">Uncharacterized protein</fullName>
    </submittedName>
</protein>
<gene>
    <name evidence="1" type="ORF">AV942_09900</name>
</gene>
<dbReference type="EMBL" id="CP013928">
    <property type="protein sequence ID" value="AMJ78578.1"/>
    <property type="molecule type" value="Genomic_DNA"/>
</dbReference>
<dbReference type="AlphaFoldDB" id="A0AAC9F751"/>
<evidence type="ECO:0000313" key="1">
    <source>
        <dbReference type="EMBL" id="AMJ78578.1"/>
    </source>
</evidence>